<feature type="signal peptide" evidence="1">
    <location>
        <begin position="1"/>
        <end position="24"/>
    </location>
</feature>
<feature type="chain" id="PRO_5018308064" evidence="1">
    <location>
        <begin position="25"/>
        <end position="520"/>
    </location>
</feature>
<sequence>MKKIFRLLALSIWTLMTVSCNDFLDVNENPNSATSTTPQLILPGALTTTASLMVTYNNYGSGVVGYAANAGGFGFSGAYITYNYSTTDNTGLWTGMYDNLNDYQYVIDNTKNDPALARFYAIAKIMKSHNFQMLVDQYGDLPYTNSLIGDGNISPQYDNAADIYKDLIVQLDSAVYIINNSPTATNPGTTDVMFGGNMERWKQFANTVKLRMLIRISGVSSLTSFVNERFATFGASPVFLTDDALINPGYTTANQNPYWGTYHSSTSGAAASGGRQYIPGSYALTMYNGSRISDPVRGATIYRSFPSTPNNRLGNQEGSVPTAPANTIAWYIGRGTGLNALDTVGLFKGRTMGMPIVLAAESYFLQAEAMQRGLLTGTAATAYRQGVISSFRYLYKGANNAVLAGKDPIADADAYLAANKENQLVDFEASTNKIETIITQKYIALNFIHGHEAWSEFRRTGYPSVSSSSTFVSTVSQATSPDRLPKRLLYPNTEYQLNSANVPSTGPNFVFNTPIFWDVN</sequence>
<protein>
    <submittedName>
        <fullName evidence="2">SusD/RagB family nutrient-binding outer membrane lipoprotein</fullName>
    </submittedName>
</protein>
<accession>A0A3M9N841</accession>
<organism evidence="2 3">
    <name type="scientific">Rufibacter immobilis</name>
    <dbReference type="NCBI Taxonomy" id="1348778"/>
    <lineage>
        <taxon>Bacteria</taxon>
        <taxon>Pseudomonadati</taxon>
        <taxon>Bacteroidota</taxon>
        <taxon>Cytophagia</taxon>
        <taxon>Cytophagales</taxon>
        <taxon>Hymenobacteraceae</taxon>
        <taxon>Rufibacter</taxon>
    </lineage>
</organism>
<dbReference type="Gene3D" id="1.25.40.390">
    <property type="match status" value="1"/>
</dbReference>
<dbReference type="InterPro" id="IPR011990">
    <property type="entry name" value="TPR-like_helical_dom_sf"/>
</dbReference>
<dbReference type="Proteomes" id="UP000271010">
    <property type="component" value="Unassembled WGS sequence"/>
</dbReference>
<evidence type="ECO:0000313" key="2">
    <source>
        <dbReference type="EMBL" id="RNI33168.1"/>
    </source>
</evidence>
<evidence type="ECO:0000256" key="1">
    <source>
        <dbReference type="SAM" id="SignalP"/>
    </source>
</evidence>
<comment type="caution">
    <text evidence="2">The sequence shown here is derived from an EMBL/GenBank/DDBJ whole genome shotgun (WGS) entry which is preliminary data.</text>
</comment>
<evidence type="ECO:0000313" key="3">
    <source>
        <dbReference type="Proteomes" id="UP000271010"/>
    </source>
</evidence>
<keyword evidence="3" id="KW-1185">Reference proteome</keyword>
<dbReference type="Pfam" id="PF12771">
    <property type="entry name" value="SusD-like_2"/>
    <property type="match status" value="1"/>
</dbReference>
<dbReference type="PROSITE" id="PS51257">
    <property type="entry name" value="PROKAR_LIPOPROTEIN"/>
    <property type="match status" value="1"/>
</dbReference>
<dbReference type="SUPFAM" id="SSF48452">
    <property type="entry name" value="TPR-like"/>
    <property type="match status" value="1"/>
</dbReference>
<reference evidence="2 3" key="1">
    <citation type="submission" date="2018-11" db="EMBL/GenBank/DDBJ databases">
        <title>Rufibacter latericius sp. nov., isolated from water in Baiyang Lake.</title>
        <authorList>
            <person name="Yang Y."/>
        </authorList>
    </citation>
    <scope>NUCLEOTIDE SEQUENCE [LARGE SCALE GENOMIC DNA]</scope>
    <source>
        <strain evidence="2 3">MCC P1</strain>
    </source>
</reference>
<proteinExistence type="predicted"/>
<dbReference type="AlphaFoldDB" id="A0A3M9N841"/>
<gene>
    <name evidence="2" type="ORF">EFA69_01745</name>
</gene>
<dbReference type="OrthoDB" id="622163at2"/>
<dbReference type="InterPro" id="IPR041662">
    <property type="entry name" value="SusD-like_2"/>
</dbReference>
<keyword evidence="2" id="KW-0449">Lipoprotein</keyword>
<name>A0A3M9N841_9BACT</name>
<dbReference type="EMBL" id="RJJE01000001">
    <property type="protein sequence ID" value="RNI33168.1"/>
    <property type="molecule type" value="Genomic_DNA"/>
</dbReference>
<dbReference type="RefSeq" id="WP_123131357.1">
    <property type="nucleotide sequence ID" value="NZ_RJJE01000001.1"/>
</dbReference>
<keyword evidence="1" id="KW-0732">Signal</keyword>